<dbReference type="OrthoDB" id="4270785at2759"/>
<evidence type="ECO:0000259" key="1">
    <source>
        <dbReference type="Pfam" id="PF12680"/>
    </source>
</evidence>
<feature type="domain" description="SnoaL-like" evidence="1">
    <location>
        <begin position="12"/>
        <end position="125"/>
    </location>
</feature>
<reference evidence="2" key="1">
    <citation type="journal article" date="2021" name="Nat. Commun.">
        <title>Genetic determinants of endophytism in the Arabidopsis root mycobiome.</title>
        <authorList>
            <person name="Mesny F."/>
            <person name="Miyauchi S."/>
            <person name="Thiergart T."/>
            <person name="Pickel B."/>
            <person name="Atanasova L."/>
            <person name="Karlsson M."/>
            <person name="Huettel B."/>
            <person name="Barry K.W."/>
            <person name="Haridas S."/>
            <person name="Chen C."/>
            <person name="Bauer D."/>
            <person name="Andreopoulos W."/>
            <person name="Pangilinan J."/>
            <person name="LaButti K."/>
            <person name="Riley R."/>
            <person name="Lipzen A."/>
            <person name="Clum A."/>
            <person name="Drula E."/>
            <person name="Henrissat B."/>
            <person name="Kohler A."/>
            <person name="Grigoriev I.V."/>
            <person name="Martin F.M."/>
            <person name="Hacquard S."/>
        </authorList>
    </citation>
    <scope>NUCLEOTIDE SEQUENCE</scope>
    <source>
        <strain evidence="2">MPI-CAGE-AT-0021</strain>
    </source>
</reference>
<dbReference type="SUPFAM" id="SSF54427">
    <property type="entry name" value="NTF2-like"/>
    <property type="match status" value="1"/>
</dbReference>
<dbReference type="Proteomes" id="UP000717696">
    <property type="component" value="Unassembled WGS sequence"/>
</dbReference>
<proteinExistence type="predicted"/>
<organism evidence="2 3">
    <name type="scientific">Dactylonectria estremocensis</name>
    <dbReference type="NCBI Taxonomy" id="1079267"/>
    <lineage>
        <taxon>Eukaryota</taxon>
        <taxon>Fungi</taxon>
        <taxon>Dikarya</taxon>
        <taxon>Ascomycota</taxon>
        <taxon>Pezizomycotina</taxon>
        <taxon>Sordariomycetes</taxon>
        <taxon>Hypocreomycetidae</taxon>
        <taxon>Hypocreales</taxon>
        <taxon>Nectriaceae</taxon>
        <taxon>Dactylonectria</taxon>
    </lineage>
</organism>
<dbReference type="AlphaFoldDB" id="A0A9P9E5F2"/>
<dbReference type="Pfam" id="PF12680">
    <property type="entry name" value="SnoaL_2"/>
    <property type="match status" value="1"/>
</dbReference>
<name>A0A9P9E5F2_9HYPO</name>
<sequence>MAPVISARRSFETYLKAFNESKFAEFVSFYAEDIVIYLNPTEIIQGRQAAHDFFQEQRKIIGEEITIQQLIVDETGIAIRCQVQFTAHVDLPQGYFRMPPVKKGQGYDLAYVIFYSINQSGKLSEIRAFRQAPPTIREA</sequence>
<dbReference type="Gene3D" id="3.10.450.50">
    <property type="match status" value="1"/>
</dbReference>
<evidence type="ECO:0000313" key="3">
    <source>
        <dbReference type="Proteomes" id="UP000717696"/>
    </source>
</evidence>
<evidence type="ECO:0000313" key="2">
    <source>
        <dbReference type="EMBL" id="KAH7131740.1"/>
    </source>
</evidence>
<comment type="caution">
    <text evidence="2">The sequence shown here is derived from an EMBL/GenBank/DDBJ whole genome shotgun (WGS) entry which is preliminary data.</text>
</comment>
<dbReference type="InterPro" id="IPR037401">
    <property type="entry name" value="SnoaL-like"/>
</dbReference>
<accession>A0A9P9E5F2</accession>
<dbReference type="EMBL" id="JAGMUU010000019">
    <property type="protein sequence ID" value="KAH7131740.1"/>
    <property type="molecule type" value="Genomic_DNA"/>
</dbReference>
<gene>
    <name evidence="2" type="ORF">B0J13DRAFT_529717</name>
</gene>
<keyword evidence="3" id="KW-1185">Reference proteome</keyword>
<dbReference type="InterPro" id="IPR032710">
    <property type="entry name" value="NTF2-like_dom_sf"/>
</dbReference>
<protein>
    <recommendedName>
        <fullName evidence="1">SnoaL-like domain-containing protein</fullName>
    </recommendedName>
</protein>